<dbReference type="SUPFAM" id="SSF103473">
    <property type="entry name" value="MFS general substrate transporter"/>
    <property type="match status" value="1"/>
</dbReference>
<feature type="transmembrane region" description="Helical" evidence="4">
    <location>
        <begin position="75"/>
        <end position="92"/>
    </location>
</feature>
<dbReference type="InterPro" id="IPR036259">
    <property type="entry name" value="MFS_trans_sf"/>
</dbReference>
<feature type="transmembrane region" description="Helical" evidence="4">
    <location>
        <begin position="130"/>
        <end position="150"/>
    </location>
</feature>
<evidence type="ECO:0000313" key="7">
    <source>
        <dbReference type="Proteomes" id="UP000308181"/>
    </source>
</evidence>
<evidence type="ECO:0000256" key="1">
    <source>
        <dbReference type="ARBA" id="ARBA00022692"/>
    </source>
</evidence>
<comment type="caution">
    <text evidence="6">The sequence shown here is derived from an EMBL/GenBank/DDBJ whole genome shotgun (WGS) entry which is preliminary data.</text>
</comment>
<feature type="transmembrane region" description="Helical" evidence="4">
    <location>
        <begin position="7"/>
        <end position="25"/>
    </location>
</feature>
<dbReference type="PROSITE" id="PS50850">
    <property type="entry name" value="MFS"/>
    <property type="match status" value="1"/>
</dbReference>
<dbReference type="EMBL" id="SWBP01000003">
    <property type="protein sequence ID" value="TKB97813.1"/>
    <property type="molecule type" value="Genomic_DNA"/>
</dbReference>
<feature type="transmembrane region" description="Helical" evidence="4">
    <location>
        <begin position="338"/>
        <end position="361"/>
    </location>
</feature>
<feature type="transmembrane region" description="Helical" evidence="4">
    <location>
        <begin position="277"/>
        <end position="296"/>
    </location>
</feature>
<dbReference type="PANTHER" id="PTHR23521:SF3">
    <property type="entry name" value="MFS TRANSPORTER"/>
    <property type="match status" value="1"/>
</dbReference>
<dbReference type="Proteomes" id="UP000308181">
    <property type="component" value="Unassembled WGS sequence"/>
</dbReference>
<dbReference type="InterPro" id="IPR020846">
    <property type="entry name" value="MFS_dom"/>
</dbReference>
<organism evidence="6 7">
    <name type="scientific">Pedobacter cryophilus</name>
    <dbReference type="NCBI Taxonomy" id="2571271"/>
    <lineage>
        <taxon>Bacteria</taxon>
        <taxon>Pseudomonadati</taxon>
        <taxon>Bacteroidota</taxon>
        <taxon>Sphingobacteriia</taxon>
        <taxon>Sphingobacteriales</taxon>
        <taxon>Sphingobacteriaceae</taxon>
        <taxon>Pedobacter</taxon>
    </lineage>
</organism>
<feature type="transmembrane region" description="Helical" evidence="4">
    <location>
        <begin position="302"/>
        <end position="326"/>
    </location>
</feature>
<evidence type="ECO:0000256" key="3">
    <source>
        <dbReference type="ARBA" id="ARBA00023136"/>
    </source>
</evidence>
<evidence type="ECO:0000256" key="4">
    <source>
        <dbReference type="SAM" id="Phobius"/>
    </source>
</evidence>
<feature type="transmembrane region" description="Helical" evidence="4">
    <location>
        <begin position="245"/>
        <end position="268"/>
    </location>
</feature>
<evidence type="ECO:0000259" key="5">
    <source>
        <dbReference type="PROSITE" id="PS50850"/>
    </source>
</evidence>
<keyword evidence="2 4" id="KW-1133">Transmembrane helix</keyword>
<keyword evidence="1 4" id="KW-0812">Transmembrane</keyword>
<feature type="transmembrane region" description="Helical" evidence="4">
    <location>
        <begin position="212"/>
        <end position="233"/>
    </location>
</feature>
<dbReference type="PANTHER" id="PTHR23521">
    <property type="entry name" value="TRANSPORTER MFS SUPERFAMILY"/>
    <property type="match status" value="1"/>
</dbReference>
<reference evidence="6 7" key="1">
    <citation type="submission" date="2019-04" db="EMBL/GenBank/DDBJ databases">
        <title>Pedobacter sp. AR-3-17 sp. nov., isolated from Arctic soil.</title>
        <authorList>
            <person name="Dahal R.H."/>
            <person name="Kim D.-U."/>
        </authorList>
    </citation>
    <scope>NUCLEOTIDE SEQUENCE [LARGE SCALE GENOMIC DNA]</scope>
    <source>
        <strain evidence="6 7">AR-3-17</strain>
    </source>
</reference>
<dbReference type="AlphaFoldDB" id="A0A4U1C1N7"/>
<dbReference type="GO" id="GO:0022857">
    <property type="term" value="F:transmembrane transporter activity"/>
    <property type="evidence" value="ECO:0007669"/>
    <property type="project" value="InterPro"/>
</dbReference>
<evidence type="ECO:0000313" key="6">
    <source>
        <dbReference type="EMBL" id="TKB97813.1"/>
    </source>
</evidence>
<dbReference type="Gene3D" id="1.20.1250.20">
    <property type="entry name" value="MFS general substrate transporter like domains"/>
    <property type="match status" value="1"/>
</dbReference>
<dbReference type="InterPro" id="IPR011701">
    <property type="entry name" value="MFS"/>
</dbReference>
<gene>
    <name evidence="6" type="ORF">FA046_10685</name>
</gene>
<dbReference type="RefSeq" id="WP_136826387.1">
    <property type="nucleotide sequence ID" value="NZ_SWBP01000003.1"/>
</dbReference>
<dbReference type="Pfam" id="PF07690">
    <property type="entry name" value="MFS_1"/>
    <property type="match status" value="1"/>
</dbReference>
<feature type="transmembrane region" description="Helical" evidence="4">
    <location>
        <begin position="367"/>
        <end position="385"/>
    </location>
</feature>
<dbReference type="GO" id="GO:0005886">
    <property type="term" value="C:plasma membrane"/>
    <property type="evidence" value="ECO:0007669"/>
    <property type="project" value="TreeGrafter"/>
</dbReference>
<feature type="transmembrane region" description="Helical" evidence="4">
    <location>
        <begin position="162"/>
        <end position="182"/>
    </location>
</feature>
<protein>
    <submittedName>
        <fullName evidence="6">MFS transporter</fullName>
    </submittedName>
</protein>
<evidence type="ECO:0000256" key="2">
    <source>
        <dbReference type="ARBA" id="ARBA00022989"/>
    </source>
</evidence>
<feature type="transmembrane region" description="Helical" evidence="4">
    <location>
        <begin position="45"/>
        <end position="66"/>
    </location>
</feature>
<keyword evidence="7" id="KW-1185">Reference proteome</keyword>
<accession>A0A4U1C1N7</accession>
<feature type="domain" description="Major facilitator superfamily (MFS) profile" evidence="5">
    <location>
        <begin position="1"/>
        <end position="389"/>
    </location>
</feature>
<keyword evidence="3 4" id="KW-0472">Membrane</keyword>
<dbReference type="OrthoDB" id="9781976at2"/>
<proteinExistence type="predicted"/>
<name>A0A4U1C1N7_9SPHI</name>
<sequence length="392" mass="42975">MKNQRLILVIIVFAQFCCTSLWFAGNSVINDLILTFHLKANALSHLTSAVQFGFITGTLIFALFTVSDRFPPSRVFFICALLGALFNLGILLPHNNLFSLILFRFLTGIFLAGIYPVGMKIAADYFEKGLGKSLGFLVGALVLGTAFPHFLKGFNLGLNWQLIAVFTSTIAVLGGSLMILLVPNGPFRKIGQKPDMTAWLKSFKNPKFRSAAFGYFGHMWELYAFWAFVPVMLKTYALFHPQANWNISILSFIIIGLGSLSCVFSGFLAKYFGAKKVAFTALLLSCICCLISPLVFSTNNPSLFIGFLIFWGLAVIADSPLFSSLVAQNAIPETKGTALTIVNCIGFSITIISIQLINMMMKSLNPNYVYLLLAVGPILGLIALLPQKKIAL</sequence>
<feature type="transmembrane region" description="Helical" evidence="4">
    <location>
        <begin position="98"/>
        <end position="118"/>
    </location>
</feature>